<accession>A0A8S4A2H0</accession>
<evidence type="ECO:0000256" key="2">
    <source>
        <dbReference type="ARBA" id="ARBA00006991"/>
    </source>
</evidence>
<feature type="domain" description="C2H2-type" evidence="12">
    <location>
        <begin position="280"/>
        <end position="308"/>
    </location>
</feature>
<keyword evidence="8" id="KW-0238">DNA-binding</keyword>
<dbReference type="PANTHER" id="PTHR24379:SF121">
    <property type="entry name" value="C2H2-TYPE DOMAIN-CONTAINING PROTEIN"/>
    <property type="match status" value="1"/>
</dbReference>
<keyword evidence="14" id="KW-1185">Reference proteome</keyword>
<keyword evidence="6" id="KW-0862">Zinc</keyword>
<evidence type="ECO:0000256" key="9">
    <source>
        <dbReference type="ARBA" id="ARBA00023163"/>
    </source>
</evidence>
<dbReference type="PROSITE" id="PS00028">
    <property type="entry name" value="ZINC_FINGER_C2H2_1"/>
    <property type="match status" value="9"/>
</dbReference>
<evidence type="ECO:0000256" key="6">
    <source>
        <dbReference type="ARBA" id="ARBA00022833"/>
    </source>
</evidence>
<evidence type="ECO:0000256" key="11">
    <source>
        <dbReference type="PROSITE-ProRule" id="PRU00042"/>
    </source>
</evidence>
<dbReference type="FunFam" id="3.30.160.60:FF:001370">
    <property type="entry name" value="Zinc finger protein"/>
    <property type="match status" value="1"/>
</dbReference>
<dbReference type="SMART" id="SM00355">
    <property type="entry name" value="ZnF_C2H2"/>
    <property type="match status" value="16"/>
</dbReference>
<dbReference type="EMBL" id="CAJHNH020007434">
    <property type="protein sequence ID" value="CAG5134628.1"/>
    <property type="molecule type" value="Genomic_DNA"/>
</dbReference>
<evidence type="ECO:0000256" key="5">
    <source>
        <dbReference type="ARBA" id="ARBA00022771"/>
    </source>
</evidence>
<dbReference type="PROSITE" id="PS50157">
    <property type="entry name" value="ZINC_FINGER_C2H2_2"/>
    <property type="match status" value="10"/>
</dbReference>
<keyword evidence="5 11" id="KW-0863">Zinc-finger</keyword>
<feature type="domain" description="C2H2-type" evidence="12">
    <location>
        <begin position="563"/>
        <end position="591"/>
    </location>
</feature>
<evidence type="ECO:0000313" key="13">
    <source>
        <dbReference type="EMBL" id="CAG5134628.1"/>
    </source>
</evidence>
<evidence type="ECO:0000313" key="14">
    <source>
        <dbReference type="Proteomes" id="UP000678393"/>
    </source>
</evidence>
<reference evidence="13" key="1">
    <citation type="submission" date="2021-04" db="EMBL/GenBank/DDBJ databases">
        <authorList>
            <consortium name="Molecular Ecology Group"/>
        </authorList>
    </citation>
    <scope>NUCLEOTIDE SEQUENCE</scope>
</reference>
<dbReference type="GO" id="GO:0008270">
    <property type="term" value="F:zinc ion binding"/>
    <property type="evidence" value="ECO:0007669"/>
    <property type="project" value="UniProtKB-KW"/>
</dbReference>
<feature type="domain" description="C2H2-type" evidence="12">
    <location>
        <begin position="650"/>
        <end position="677"/>
    </location>
</feature>
<feature type="domain" description="C2H2-type" evidence="12">
    <location>
        <begin position="478"/>
        <end position="506"/>
    </location>
</feature>
<dbReference type="OrthoDB" id="6077919at2759"/>
<sequence length="679" mass="78010">MAEHLDETVQLHIEYRESGEETEGDVIIIYNYDGAELTPELLARTLEELSAQTSLRKNAAKQNLLVDQQSGTPGEYLADQIVVDTSSHLDSEFISMPTFKIDNENDIECNAFDPLIEENKHLDSIKSDLDVEMTGVNEELSSGNIILKEVKGELLTEITESVNKPCSANLSYPVQDIVFKDESIVPFKAEVAAFDTSDEEGRDNKYACDKCSFESSVELELQRHRGSEHKEASPFVCRHCGKAFRVELSLEVHKIAHSIKAKSQFSKFDPGFIRKVMKFFSCPLCDFKYQRQSQLSRHIKSLHPDENYLLCQQCPFSCLTQEVLDTHISSPAHEEDKRTLCPICGTATKDIRQHLKRTHTEERPFLCSECGFKAKTATNLSTHMIIHDPVKRVTCDLCSYKCRSKDQLKRHLVKHSNDKNFLCSLCNFACKTAMSLKRHMQIHQAPNKYVCSVCKFTTHDKVVLRQHKSQEHVLKPLYKCQECNIEFERAAELKKHALSVHKSDRIHFCSYCDFSGETVTDLRVHLQSHFGKFSYTCSQCGYMCRLKASYRRHMERHENIKKFACSLCSYSCVEKYDLHKHYSHRHSDEKPVSCPFCSYKCKFQPRLNNHIAYVHSDAKPFACKKCPYAGKSVENLKKHMVTHGVVVKAIQCVLCDYTTAERTKLKRHMQIHVKKAIFQ</sequence>
<evidence type="ECO:0000259" key="12">
    <source>
        <dbReference type="PROSITE" id="PS50157"/>
    </source>
</evidence>
<feature type="domain" description="C2H2-type" evidence="12">
    <location>
        <begin position="421"/>
        <end position="448"/>
    </location>
</feature>
<evidence type="ECO:0000256" key="4">
    <source>
        <dbReference type="ARBA" id="ARBA00022737"/>
    </source>
</evidence>
<feature type="domain" description="C2H2-type" evidence="12">
    <location>
        <begin position="592"/>
        <end position="620"/>
    </location>
</feature>
<evidence type="ECO:0000256" key="10">
    <source>
        <dbReference type="ARBA" id="ARBA00023242"/>
    </source>
</evidence>
<comment type="caution">
    <text evidence="13">The sequence shown here is derived from an EMBL/GenBank/DDBJ whole genome shotgun (WGS) entry which is preliminary data.</text>
</comment>
<comment type="similarity">
    <text evidence="2">Belongs to the krueppel C2H2-type zinc-finger protein family.</text>
</comment>
<keyword evidence="3" id="KW-0479">Metal-binding</keyword>
<feature type="domain" description="C2H2-type" evidence="12">
    <location>
        <begin position="235"/>
        <end position="262"/>
    </location>
</feature>
<evidence type="ECO:0000256" key="1">
    <source>
        <dbReference type="ARBA" id="ARBA00004123"/>
    </source>
</evidence>
<keyword evidence="10" id="KW-0539">Nucleus</keyword>
<dbReference type="SUPFAM" id="SSF57667">
    <property type="entry name" value="beta-beta-alpha zinc fingers"/>
    <property type="match status" value="7"/>
</dbReference>
<keyword evidence="4" id="KW-0677">Repeat</keyword>
<organism evidence="13 14">
    <name type="scientific">Candidula unifasciata</name>
    <dbReference type="NCBI Taxonomy" id="100452"/>
    <lineage>
        <taxon>Eukaryota</taxon>
        <taxon>Metazoa</taxon>
        <taxon>Spiralia</taxon>
        <taxon>Lophotrochozoa</taxon>
        <taxon>Mollusca</taxon>
        <taxon>Gastropoda</taxon>
        <taxon>Heterobranchia</taxon>
        <taxon>Euthyneura</taxon>
        <taxon>Panpulmonata</taxon>
        <taxon>Eupulmonata</taxon>
        <taxon>Stylommatophora</taxon>
        <taxon>Helicina</taxon>
        <taxon>Helicoidea</taxon>
        <taxon>Geomitridae</taxon>
        <taxon>Candidula</taxon>
    </lineage>
</organism>
<dbReference type="PANTHER" id="PTHR24379">
    <property type="entry name" value="KRAB AND ZINC FINGER DOMAIN-CONTAINING"/>
    <property type="match status" value="1"/>
</dbReference>
<keyword evidence="9" id="KW-0804">Transcription</keyword>
<gene>
    <name evidence="13" type="ORF">CUNI_LOCUS20186</name>
</gene>
<feature type="domain" description="C2H2-type" evidence="12">
    <location>
        <begin position="535"/>
        <end position="562"/>
    </location>
</feature>
<comment type="subcellular location">
    <subcellularLocation>
        <location evidence="1">Nucleus</location>
    </subcellularLocation>
</comment>
<proteinExistence type="inferred from homology"/>
<evidence type="ECO:0000256" key="7">
    <source>
        <dbReference type="ARBA" id="ARBA00023015"/>
    </source>
</evidence>
<evidence type="ECO:0000256" key="8">
    <source>
        <dbReference type="ARBA" id="ARBA00023125"/>
    </source>
</evidence>
<protein>
    <recommendedName>
        <fullName evidence="12">C2H2-type domain-containing protein</fullName>
    </recommendedName>
</protein>
<dbReference type="InterPro" id="IPR036236">
    <property type="entry name" value="Znf_C2H2_sf"/>
</dbReference>
<dbReference type="Gene3D" id="3.30.160.60">
    <property type="entry name" value="Classic Zinc Finger"/>
    <property type="match status" value="8"/>
</dbReference>
<feature type="domain" description="C2H2-type" evidence="12">
    <location>
        <begin position="365"/>
        <end position="392"/>
    </location>
</feature>
<feature type="domain" description="C2H2-type" evidence="12">
    <location>
        <begin position="393"/>
        <end position="420"/>
    </location>
</feature>
<keyword evidence="7" id="KW-0805">Transcription regulation</keyword>
<evidence type="ECO:0000256" key="3">
    <source>
        <dbReference type="ARBA" id="ARBA00022723"/>
    </source>
</evidence>
<dbReference type="GO" id="GO:0003690">
    <property type="term" value="F:double-stranded DNA binding"/>
    <property type="evidence" value="ECO:0007669"/>
    <property type="project" value="UniProtKB-ARBA"/>
</dbReference>
<dbReference type="Proteomes" id="UP000678393">
    <property type="component" value="Unassembled WGS sequence"/>
</dbReference>
<dbReference type="InterPro" id="IPR013087">
    <property type="entry name" value="Znf_C2H2_type"/>
</dbReference>
<dbReference type="GO" id="GO:0005634">
    <property type="term" value="C:nucleus"/>
    <property type="evidence" value="ECO:0007669"/>
    <property type="project" value="UniProtKB-SubCell"/>
</dbReference>
<dbReference type="AlphaFoldDB" id="A0A8S4A2H0"/>
<name>A0A8S4A2H0_9EUPU</name>
<dbReference type="Pfam" id="PF00096">
    <property type="entry name" value="zf-C2H2"/>
    <property type="match status" value="2"/>
</dbReference>